<gene>
    <name evidence="1" type="ORF">HDG40_001279</name>
</gene>
<proteinExistence type="predicted"/>
<keyword evidence="2" id="KW-1185">Reference proteome</keyword>
<dbReference type="Proteomes" id="UP000592780">
    <property type="component" value="Unassembled WGS sequence"/>
</dbReference>
<protein>
    <submittedName>
        <fullName evidence="1">Uncharacterized protein</fullName>
    </submittedName>
</protein>
<reference evidence="1 2" key="1">
    <citation type="submission" date="2020-08" db="EMBL/GenBank/DDBJ databases">
        <title>Genomic Encyclopedia of Type Strains, Phase IV (KMG-V): Genome sequencing to study the core and pangenomes of soil and plant-associated prokaryotes.</title>
        <authorList>
            <person name="Whitman W."/>
        </authorList>
    </citation>
    <scope>NUCLEOTIDE SEQUENCE [LARGE SCALE GENOMIC DNA]</scope>
    <source>
        <strain evidence="1 2">JPY158</strain>
    </source>
</reference>
<comment type="caution">
    <text evidence="1">The sequence shown here is derived from an EMBL/GenBank/DDBJ whole genome shotgun (WGS) entry which is preliminary data.</text>
</comment>
<evidence type="ECO:0000313" key="2">
    <source>
        <dbReference type="Proteomes" id="UP000592780"/>
    </source>
</evidence>
<dbReference type="AlphaFoldDB" id="A0A7W8Q3J3"/>
<organism evidence="1 2">
    <name type="scientific">Paraburkholderia atlantica</name>
    <dbReference type="NCBI Taxonomy" id="2654982"/>
    <lineage>
        <taxon>Bacteria</taxon>
        <taxon>Pseudomonadati</taxon>
        <taxon>Pseudomonadota</taxon>
        <taxon>Betaproteobacteria</taxon>
        <taxon>Burkholderiales</taxon>
        <taxon>Burkholderiaceae</taxon>
        <taxon>Paraburkholderia</taxon>
    </lineage>
</organism>
<sequence length="36" mass="3885">MRSANRDVVQSCQSGILAVTIATAGTDPSQPFYRMI</sequence>
<evidence type="ECO:0000313" key="1">
    <source>
        <dbReference type="EMBL" id="MBB5423137.1"/>
    </source>
</evidence>
<dbReference type="EMBL" id="JACHDD010000002">
    <property type="protein sequence ID" value="MBB5423137.1"/>
    <property type="molecule type" value="Genomic_DNA"/>
</dbReference>
<name>A0A7W8Q3J3_PARAM</name>
<accession>A0A7W8Q3J3</accession>